<keyword evidence="1" id="KW-0472">Membrane</keyword>
<dbReference type="InterPro" id="IPR051544">
    <property type="entry name" value="TPS_OM_transporter"/>
</dbReference>
<dbReference type="STRING" id="1163617.SCD_n02830"/>
<dbReference type="eggNOG" id="COG2831">
    <property type="taxonomic scope" value="Bacteria"/>
</dbReference>
<evidence type="ECO:0000313" key="8">
    <source>
        <dbReference type="Proteomes" id="UP000015559"/>
    </source>
</evidence>
<feature type="chain" id="PRO_5004546212" evidence="4">
    <location>
        <begin position="22"/>
        <end position="526"/>
    </location>
</feature>
<evidence type="ECO:0000256" key="4">
    <source>
        <dbReference type="SAM" id="SignalP"/>
    </source>
</evidence>
<evidence type="ECO:0000256" key="1">
    <source>
        <dbReference type="ARBA" id="ARBA00022452"/>
    </source>
</evidence>
<dbReference type="AlphaFoldDB" id="S6AP01"/>
<feature type="signal peptide" evidence="4">
    <location>
        <begin position="1"/>
        <end position="21"/>
    </location>
</feature>
<evidence type="ECO:0000313" key="7">
    <source>
        <dbReference type="EMBL" id="BAN36629.1"/>
    </source>
</evidence>
<evidence type="ECO:0000259" key="6">
    <source>
        <dbReference type="Pfam" id="PF08479"/>
    </source>
</evidence>
<dbReference type="Pfam" id="PF08479">
    <property type="entry name" value="POTRA_2"/>
    <property type="match status" value="1"/>
</dbReference>
<dbReference type="PANTHER" id="PTHR34597">
    <property type="entry name" value="SLR1661 PROTEIN"/>
    <property type="match status" value="1"/>
</dbReference>
<reference evidence="7 8" key="1">
    <citation type="journal article" date="2012" name="Appl. Environ. Microbiol.">
        <title>Draft genome sequence of a psychrotolerant sulfur-oxidizing bacterium, Sulfuricella denitrificans skB26, and proteomic insights into cold adaptation.</title>
        <authorList>
            <person name="Watanabe T."/>
            <person name="Kojima H."/>
            <person name="Fukui M."/>
        </authorList>
    </citation>
    <scope>NUCLEOTIDE SEQUENCE [LARGE SCALE GENOMIC DNA]</scope>
    <source>
        <strain evidence="8">skB26</strain>
    </source>
</reference>
<keyword evidence="8" id="KW-1185">Reference proteome</keyword>
<accession>S6AP01</accession>
<dbReference type="GO" id="GO:0046819">
    <property type="term" value="P:protein secretion by the type V secretion system"/>
    <property type="evidence" value="ECO:0007669"/>
    <property type="project" value="TreeGrafter"/>
</dbReference>
<dbReference type="InterPro" id="IPR013686">
    <property type="entry name" value="Polypept-transport_assoc_ShlB"/>
</dbReference>
<organism evidence="7 8">
    <name type="scientific">Sulfuricella denitrificans (strain DSM 22764 / NBRC 105220 / skB26)</name>
    <dbReference type="NCBI Taxonomy" id="1163617"/>
    <lineage>
        <taxon>Bacteria</taxon>
        <taxon>Pseudomonadati</taxon>
        <taxon>Pseudomonadota</taxon>
        <taxon>Betaproteobacteria</taxon>
        <taxon>Nitrosomonadales</taxon>
        <taxon>Sulfuricellaceae</taxon>
        <taxon>Sulfuricella</taxon>
    </lineage>
</organism>
<keyword evidence="4" id="KW-0732">Signal</keyword>
<protein>
    <submittedName>
        <fullName evidence="7">Hemolysin activation/secretion protein</fullName>
    </submittedName>
</protein>
<dbReference type="GO" id="GO:0098046">
    <property type="term" value="C:type V protein secretion system complex"/>
    <property type="evidence" value="ECO:0007669"/>
    <property type="project" value="TreeGrafter"/>
</dbReference>
<dbReference type="Gene3D" id="3.10.20.310">
    <property type="entry name" value="membrane protein fhac"/>
    <property type="match status" value="1"/>
</dbReference>
<dbReference type="OrthoDB" id="5664954at2"/>
<dbReference type="EMBL" id="AP013066">
    <property type="protein sequence ID" value="BAN36629.1"/>
    <property type="molecule type" value="Genomic_DNA"/>
</dbReference>
<dbReference type="Pfam" id="PF03865">
    <property type="entry name" value="ShlB"/>
    <property type="match status" value="1"/>
</dbReference>
<dbReference type="GO" id="GO:0008320">
    <property type="term" value="F:protein transmembrane transporter activity"/>
    <property type="evidence" value="ECO:0007669"/>
    <property type="project" value="TreeGrafter"/>
</dbReference>
<feature type="domain" description="Haemolysin activator HlyB C-terminal" evidence="5">
    <location>
        <begin position="172"/>
        <end position="441"/>
    </location>
</feature>
<evidence type="ECO:0000256" key="3">
    <source>
        <dbReference type="ARBA" id="ARBA00023237"/>
    </source>
</evidence>
<name>S6AP01_SULDS</name>
<proteinExistence type="predicted"/>
<dbReference type="RefSeq" id="WP_009207410.1">
    <property type="nucleotide sequence ID" value="NC_022357.1"/>
</dbReference>
<dbReference type="KEGG" id="sdr:SCD_n02830"/>
<keyword evidence="2" id="KW-0812">Transmembrane</keyword>
<gene>
    <name evidence="7" type="ORF">SCD_n02830</name>
</gene>
<feature type="domain" description="Polypeptide-transport-associated ShlB-type" evidence="6">
    <location>
        <begin position="34"/>
        <end position="109"/>
    </location>
</feature>
<evidence type="ECO:0000259" key="5">
    <source>
        <dbReference type="Pfam" id="PF03865"/>
    </source>
</evidence>
<dbReference type="HOGENOM" id="CLU_037019_0_0_4"/>
<dbReference type="Gene3D" id="2.40.160.50">
    <property type="entry name" value="membrane protein fhac: a member of the omp85/tpsb transporter family"/>
    <property type="match status" value="1"/>
</dbReference>
<evidence type="ECO:0000256" key="2">
    <source>
        <dbReference type="ARBA" id="ARBA00022692"/>
    </source>
</evidence>
<dbReference type="PANTHER" id="PTHR34597:SF6">
    <property type="entry name" value="BLR6126 PROTEIN"/>
    <property type="match status" value="1"/>
</dbReference>
<dbReference type="InterPro" id="IPR005565">
    <property type="entry name" value="Hemolysn_activator_HlyB_C"/>
</dbReference>
<keyword evidence="3" id="KW-0998">Cell outer membrane</keyword>
<keyword evidence="1" id="KW-1134">Transmembrane beta strand</keyword>
<dbReference type="Proteomes" id="UP000015559">
    <property type="component" value="Chromosome"/>
</dbReference>
<sequence length="526" mass="58423">MMTRVLCVLLVSLVWAMPLKAEETPAAKDDGRRFDVMEFQVRGNTVLPSLAIEDAVYPYLGESRSVDDIEHARENLEKVYRDAGYLTVLVDIPEQKVESGLVTLQVTEGKVARTRVVGSHYFSQGRIRDKTPELAEGSVPYFPDVQKQIAAVNTTPDRRVTPVLKPGRTPGTVEVDLKVDDQLPLHGNLELNNRKSGNTTPLRLSGMVRYDNLWQREHSLALQFQTAPENVDEAKVLSATYVMPWATNGDMLALYAVRSRSNVAVVGGLSVLGSGDIYGIRRIVPLPARENLFHSISLGADYKSFKENLVLQGADSSKTPISYVPFTLAYNATLQDRESQTQANASANFAMRGIGDTYGEFENKRYKAQPNYFYLKADLTHTRKLYDEFSLVAKLGWQLANMPLISNEQFSAGGAESVRGYLESEALGDDALQGGLELRTPSLAKGLPDSIDELRFLAFTEGAVLRVKDTLPQQTARFILSSVGIGMRLKAMQHLTASLDVGWPFKDTTNTRSGDPRTHFKMQYEF</sequence>